<keyword evidence="2 8" id="KW-0560">Oxidoreductase</keyword>
<gene>
    <name evidence="8" type="primary">mmcO</name>
    <name evidence="8" type="ORF">Csp1_26430</name>
</gene>
<dbReference type="InterPro" id="IPR045087">
    <property type="entry name" value="Cu-oxidase_fam"/>
</dbReference>
<dbReference type="SUPFAM" id="SSF49503">
    <property type="entry name" value="Cupredoxins"/>
    <property type="match status" value="3"/>
</dbReference>
<dbReference type="PANTHER" id="PTHR11709">
    <property type="entry name" value="MULTI-COPPER OXIDASE"/>
    <property type="match status" value="1"/>
</dbReference>
<evidence type="ECO:0000256" key="4">
    <source>
        <dbReference type="SAM" id="MobiDB-lite"/>
    </source>
</evidence>
<evidence type="ECO:0000313" key="8">
    <source>
        <dbReference type="EMBL" id="AWT27386.1"/>
    </source>
</evidence>
<dbReference type="InterPro" id="IPR006311">
    <property type="entry name" value="TAT_signal"/>
</dbReference>
<protein>
    <submittedName>
        <fullName evidence="8">Multicopper oxidase MmcO</fullName>
        <ecNumber evidence="8">1.16.3.1</ecNumber>
    </submittedName>
</protein>
<evidence type="ECO:0000259" key="7">
    <source>
        <dbReference type="Pfam" id="PF07732"/>
    </source>
</evidence>
<dbReference type="InterPro" id="IPR002355">
    <property type="entry name" value="Cu_oxidase_Cu_BS"/>
</dbReference>
<keyword evidence="9" id="KW-1185">Reference proteome</keyword>
<dbReference type="GO" id="GO:0004322">
    <property type="term" value="F:ferroxidase activity"/>
    <property type="evidence" value="ECO:0007669"/>
    <property type="project" value="UniProtKB-EC"/>
</dbReference>
<dbReference type="OrthoDB" id="345021at2"/>
<evidence type="ECO:0000259" key="6">
    <source>
        <dbReference type="Pfam" id="PF07731"/>
    </source>
</evidence>
<name>A0A2Z3YR91_9CORY</name>
<feature type="domain" description="Plastocyanin-like" evidence="5">
    <location>
        <begin position="315"/>
        <end position="391"/>
    </location>
</feature>
<dbReference type="InterPro" id="IPR033138">
    <property type="entry name" value="Cu_oxidase_CS"/>
</dbReference>
<feature type="domain" description="Plastocyanin-like" evidence="7">
    <location>
        <begin position="119"/>
        <end position="209"/>
    </location>
</feature>
<dbReference type="Pfam" id="PF07731">
    <property type="entry name" value="Cu-oxidase_2"/>
    <property type="match status" value="1"/>
</dbReference>
<keyword evidence="3" id="KW-0186">Copper</keyword>
<accession>A0A2Z3YR91</accession>
<sequence>MASVVDRGEAARFAEQLSVRPLSRRGFLTVLGLAGAGTVLAACGDSGGGDSASGSTGTDTSARILFGDDEITATENARFRSGVTVEATVAAVMANLTVDGRPAMAAAYSDGTNPVTRPVGPLIRASYGDELHIRHVNTLDTDTVIHWHGIHIRNDMDGAPPLTGEAAAPGATLDYRFIVDHPGTYWYHSHSGLQADEAMIGALIVDDPDDPYRAAADHVIILDDWVCGDGTMPADLLGALNPSLAGHAASGSAHAHHGTTGAGTTGAGSTGSGAAGATAPSEVTVPEAAKKLVAAPHAESTELGGMVQHIAYPVHLINGLPTSEAESLEGAPGKTRLRIINAAGETPYRFAVGGRRMTVVETDGYPARQVEADCLIIGMAQRIDVLVDLDDGDAVPFVAVPEGSGRPAGAGAGVAVTVKTSGAADLPAETLAGAVEATELTSKPLQDRDLAAAESVVLPVKTPDRSYSLELIQSTDAYVWGIAGQDVGKVTMKTGERVRIEMVNNTDMWHPMHLHGHTFSVPDYGGLRRDTVIVSPGETVAFEFDADNPGGWMFHCHNAYHLDAGMTTNFYYER</sequence>
<dbReference type="PROSITE" id="PS00079">
    <property type="entry name" value="MULTICOPPER_OXIDASE1"/>
    <property type="match status" value="1"/>
</dbReference>
<dbReference type="STRING" id="1737425.GCA_900049755_01669"/>
<dbReference type="RefSeq" id="WP_110482295.1">
    <property type="nucleotide sequence ID" value="NZ_CP024988.1"/>
</dbReference>
<reference evidence="9" key="1">
    <citation type="submission" date="2017-11" db="EMBL/GenBank/DDBJ databases">
        <title>Otitis media/interna in a cat caused by the recently described species Corynebacterium provencense.</title>
        <authorList>
            <person name="Kittl S."/>
            <person name="Brodard I."/>
            <person name="Rychener L."/>
            <person name="Jores J."/>
            <person name="Roosje P."/>
            <person name="Gobeli Brawand S."/>
        </authorList>
    </citation>
    <scope>NUCLEOTIDE SEQUENCE [LARGE SCALE GENOMIC DNA]</scope>
    <source>
        <strain evidence="9">17KM38</strain>
    </source>
</reference>
<dbReference type="PANTHER" id="PTHR11709:SF394">
    <property type="entry name" value="FI03373P-RELATED"/>
    <property type="match status" value="1"/>
</dbReference>
<dbReference type="Proteomes" id="UP000247696">
    <property type="component" value="Chromosome"/>
</dbReference>
<feature type="region of interest" description="Disordered" evidence="4">
    <location>
        <begin position="247"/>
        <end position="281"/>
    </location>
</feature>
<dbReference type="InterPro" id="IPR034279">
    <property type="entry name" value="CuRO_3_CopA"/>
</dbReference>
<keyword evidence="1" id="KW-0479">Metal-binding</keyword>
<evidence type="ECO:0000256" key="2">
    <source>
        <dbReference type="ARBA" id="ARBA00023002"/>
    </source>
</evidence>
<dbReference type="EMBL" id="CP024988">
    <property type="protein sequence ID" value="AWT27386.1"/>
    <property type="molecule type" value="Genomic_DNA"/>
</dbReference>
<organism evidence="8 9">
    <name type="scientific">Corynebacterium provencense</name>
    <dbReference type="NCBI Taxonomy" id="1737425"/>
    <lineage>
        <taxon>Bacteria</taxon>
        <taxon>Bacillati</taxon>
        <taxon>Actinomycetota</taxon>
        <taxon>Actinomycetes</taxon>
        <taxon>Mycobacteriales</taxon>
        <taxon>Corynebacteriaceae</taxon>
        <taxon>Corynebacterium</taxon>
    </lineage>
</organism>
<feature type="compositionally biased region" description="Gly residues" evidence="4">
    <location>
        <begin position="260"/>
        <end position="274"/>
    </location>
</feature>
<evidence type="ECO:0000256" key="3">
    <source>
        <dbReference type="ARBA" id="ARBA00023008"/>
    </source>
</evidence>
<evidence type="ECO:0000313" key="9">
    <source>
        <dbReference type="Proteomes" id="UP000247696"/>
    </source>
</evidence>
<dbReference type="GO" id="GO:0005507">
    <property type="term" value="F:copper ion binding"/>
    <property type="evidence" value="ECO:0007669"/>
    <property type="project" value="InterPro"/>
</dbReference>
<evidence type="ECO:0000256" key="1">
    <source>
        <dbReference type="ARBA" id="ARBA00022723"/>
    </source>
</evidence>
<feature type="domain" description="Plastocyanin-like" evidence="6">
    <location>
        <begin position="489"/>
        <end position="572"/>
    </location>
</feature>
<dbReference type="KEGG" id="cpre:Csp1_26430"/>
<dbReference type="CDD" id="cd13896">
    <property type="entry name" value="CuRO_3_CopA"/>
    <property type="match status" value="1"/>
</dbReference>
<dbReference type="InterPro" id="IPR001117">
    <property type="entry name" value="Cu-oxidase_2nd"/>
</dbReference>
<dbReference type="EC" id="1.16.3.1" evidence="8"/>
<proteinExistence type="predicted"/>
<dbReference type="PROSITE" id="PS00080">
    <property type="entry name" value="MULTICOPPER_OXIDASE2"/>
    <property type="match status" value="1"/>
</dbReference>
<dbReference type="PROSITE" id="PS51318">
    <property type="entry name" value="TAT"/>
    <property type="match status" value="1"/>
</dbReference>
<dbReference type="Pfam" id="PF00394">
    <property type="entry name" value="Cu-oxidase"/>
    <property type="match status" value="1"/>
</dbReference>
<dbReference type="InterPro" id="IPR011706">
    <property type="entry name" value="Cu-oxidase_C"/>
</dbReference>
<dbReference type="InterPro" id="IPR008972">
    <property type="entry name" value="Cupredoxin"/>
</dbReference>
<dbReference type="Gene3D" id="2.60.40.420">
    <property type="entry name" value="Cupredoxins - blue copper proteins"/>
    <property type="match status" value="3"/>
</dbReference>
<dbReference type="Pfam" id="PF07732">
    <property type="entry name" value="Cu-oxidase_3"/>
    <property type="match status" value="1"/>
</dbReference>
<dbReference type="InterPro" id="IPR011707">
    <property type="entry name" value="Cu-oxidase-like_N"/>
</dbReference>
<evidence type="ECO:0000259" key="5">
    <source>
        <dbReference type="Pfam" id="PF00394"/>
    </source>
</evidence>
<dbReference type="AlphaFoldDB" id="A0A2Z3YR91"/>